<sequence>MIVYEMCVLFFKMVVELRTWDANCEDLLCDFVFSHYVLGNLRPYSANAQVWEQITTNLNARTGKAFTMRRGNRGAANLRKQGCPDYPLLQQLFAPSTTTGNLQISSNTPPLNSDEERALEEELANANASAPTHLVDDCYTPNFKSFPQGVEDAKVKEETQRAGKSPVQDASGKGKKVSKKLDRVSEMTVTLKEYTAMTKDRFSGKLGWCSGLTDQFAQSAGGGDPCSLGKAMAVLNSYADLSNKVYIRMSKVLQQKDNRVVVMCMPEHRRKSWIEDILNPEED</sequence>
<dbReference type="Proteomes" id="UP001459277">
    <property type="component" value="Unassembled WGS sequence"/>
</dbReference>
<evidence type="ECO:0000313" key="3">
    <source>
        <dbReference type="Proteomes" id="UP001459277"/>
    </source>
</evidence>
<keyword evidence="3" id="KW-1185">Reference proteome</keyword>
<reference evidence="2 3" key="1">
    <citation type="submission" date="2024-01" db="EMBL/GenBank/DDBJ databases">
        <title>A telomere-to-telomere, gap-free genome of sweet tea (Lithocarpus litseifolius).</title>
        <authorList>
            <person name="Zhou J."/>
        </authorList>
    </citation>
    <scope>NUCLEOTIDE SEQUENCE [LARGE SCALE GENOMIC DNA]</scope>
    <source>
        <strain evidence="2">Zhou-2022a</strain>
        <tissue evidence="2">Leaf</tissue>
    </source>
</reference>
<accession>A0AAW2E0N5</accession>
<evidence type="ECO:0000256" key="1">
    <source>
        <dbReference type="SAM" id="MobiDB-lite"/>
    </source>
</evidence>
<dbReference type="EMBL" id="JAZDWU010000001">
    <property type="protein sequence ID" value="KAL0016518.1"/>
    <property type="molecule type" value="Genomic_DNA"/>
</dbReference>
<dbReference type="PANTHER" id="PTHR47584:SF14">
    <property type="entry name" value="L10-INTERACTING MYB DOMAIN-CONTAINING PROTEIN-LIKE"/>
    <property type="match status" value="1"/>
</dbReference>
<dbReference type="AlphaFoldDB" id="A0AAW2E0N5"/>
<proteinExistence type="predicted"/>
<dbReference type="InterPro" id="IPR045026">
    <property type="entry name" value="LIMYB"/>
</dbReference>
<gene>
    <name evidence="2" type="ORF">SO802_003587</name>
</gene>
<organism evidence="2 3">
    <name type="scientific">Lithocarpus litseifolius</name>
    <dbReference type="NCBI Taxonomy" id="425828"/>
    <lineage>
        <taxon>Eukaryota</taxon>
        <taxon>Viridiplantae</taxon>
        <taxon>Streptophyta</taxon>
        <taxon>Embryophyta</taxon>
        <taxon>Tracheophyta</taxon>
        <taxon>Spermatophyta</taxon>
        <taxon>Magnoliopsida</taxon>
        <taxon>eudicotyledons</taxon>
        <taxon>Gunneridae</taxon>
        <taxon>Pentapetalae</taxon>
        <taxon>rosids</taxon>
        <taxon>fabids</taxon>
        <taxon>Fagales</taxon>
        <taxon>Fagaceae</taxon>
        <taxon>Lithocarpus</taxon>
    </lineage>
</organism>
<name>A0AAW2E0N5_9ROSI</name>
<evidence type="ECO:0000313" key="2">
    <source>
        <dbReference type="EMBL" id="KAL0016518.1"/>
    </source>
</evidence>
<comment type="caution">
    <text evidence="2">The sequence shown here is derived from an EMBL/GenBank/DDBJ whole genome shotgun (WGS) entry which is preliminary data.</text>
</comment>
<protein>
    <submittedName>
        <fullName evidence="2">Uncharacterized protein</fullName>
    </submittedName>
</protein>
<feature type="region of interest" description="Disordered" evidence="1">
    <location>
        <begin position="153"/>
        <end position="179"/>
    </location>
</feature>
<dbReference type="PANTHER" id="PTHR47584">
    <property type="match status" value="1"/>
</dbReference>